<keyword evidence="1" id="KW-0812">Transmembrane</keyword>
<feature type="transmembrane region" description="Helical" evidence="1">
    <location>
        <begin position="53"/>
        <end position="71"/>
    </location>
</feature>
<evidence type="ECO:0000313" key="3">
    <source>
        <dbReference type="Proteomes" id="UP000230551"/>
    </source>
</evidence>
<keyword evidence="3" id="KW-1185">Reference proteome</keyword>
<accession>A0A2G5PC24</accession>
<evidence type="ECO:0000256" key="1">
    <source>
        <dbReference type="SAM" id="Phobius"/>
    </source>
</evidence>
<proteinExistence type="predicted"/>
<name>A0A2G5PC24_9MYCO</name>
<comment type="caution">
    <text evidence="2">The sequence shown here is derived from an EMBL/GenBank/DDBJ whole genome shotgun (WGS) entry which is preliminary data.</text>
</comment>
<dbReference type="STRING" id="85968.GCA_900073015_02940"/>
<sequence>MTQPSTVRWAGYLVAAEGVAGLVVAGIYIAHALTGENQDVVRNRAGGFGYGTAAWFLIMGAGVLAAGWALVRGRRWGRGIAVLANLILLGVAWYIRGEEQLVWAVLVALAAIAALGLLFTPSAVNWVARPGDAGGPDRS</sequence>
<evidence type="ECO:0008006" key="4">
    <source>
        <dbReference type="Google" id="ProtNLM"/>
    </source>
</evidence>
<keyword evidence="1" id="KW-1133">Transmembrane helix</keyword>
<dbReference type="Proteomes" id="UP000230551">
    <property type="component" value="Unassembled WGS sequence"/>
</dbReference>
<gene>
    <name evidence="2" type="ORF">CQY22_007545</name>
</gene>
<protein>
    <recommendedName>
        <fullName evidence="4">Integral membrane protein</fullName>
    </recommendedName>
</protein>
<keyword evidence="1" id="KW-0472">Membrane</keyword>
<dbReference type="AlphaFoldDB" id="A0A2G5PC24"/>
<feature type="transmembrane region" description="Helical" evidence="1">
    <location>
        <begin position="12"/>
        <end position="33"/>
    </location>
</feature>
<dbReference type="EMBL" id="PDCN02000007">
    <property type="protein sequence ID" value="PIB75899.1"/>
    <property type="molecule type" value="Genomic_DNA"/>
</dbReference>
<feature type="transmembrane region" description="Helical" evidence="1">
    <location>
        <begin position="101"/>
        <end position="119"/>
    </location>
</feature>
<evidence type="ECO:0000313" key="2">
    <source>
        <dbReference type="EMBL" id="PIB75899.1"/>
    </source>
</evidence>
<reference evidence="2 3" key="1">
    <citation type="journal article" date="2017" name="Infect. Genet. Evol.">
        <title>The new phylogeny of the genus Mycobacterium: The old and the news.</title>
        <authorList>
            <person name="Tortoli E."/>
            <person name="Fedrizzi T."/>
            <person name="Meehan C.J."/>
            <person name="Trovato A."/>
            <person name="Grottola A."/>
            <person name="Giacobazzi E."/>
            <person name="Serpini G.F."/>
            <person name="Tagliazucchi S."/>
            <person name="Fabio A."/>
            <person name="Bettua C."/>
            <person name="Bertorelli R."/>
            <person name="Frascaro F."/>
            <person name="De Sanctis V."/>
            <person name="Pecorari M."/>
            <person name="Jousson O."/>
            <person name="Segata N."/>
            <person name="Cirillo D.M."/>
        </authorList>
    </citation>
    <scope>NUCLEOTIDE SEQUENCE [LARGE SCALE GENOMIC DNA]</scope>
    <source>
        <strain evidence="2 3">CIP1034565</strain>
    </source>
</reference>
<feature type="transmembrane region" description="Helical" evidence="1">
    <location>
        <begin position="78"/>
        <end position="95"/>
    </location>
</feature>
<organism evidence="2 3">
    <name type="scientific">Mycolicibacterium brumae</name>
    <dbReference type="NCBI Taxonomy" id="85968"/>
    <lineage>
        <taxon>Bacteria</taxon>
        <taxon>Bacillati</taxon>
        <taxon>Actinomycetota</taxon>
        <taxon>Actinomycetes</taxon>
        <taxon>Mycobacteriales</taxon>
        <taxon>Mycobacteriaceae</taxon>
        <taxon>Mycolicibacterium</taxon>
    </lineage>
</organism>
<dbReference type="RefSeq" id="WP_090590791.1">
    <property type="nucleotide sequence ID" value="NZ_CP104302.1"/>
</dbReference>